<keyword evidence="1" id="KW-1133">Transmembrane helix</keyword>
<dbReference type="EMBL" id="CP144692">
    <property type="protein sequence ID" value="WVY99041.1"/>
    <property type="molecule type" value="Genomic_DNA"/>
</dbReference>
<evidence type="ECO:0000313" key="2">
    <source>
        <dbReference type="EMBL" id="WVY99041.1"/>
    </source>
</evidence>
<evidence type="ECO:0000313" key="3">
    <source>
        <dbReference type="Proteomes" id="UP001374535"/>
    </source>
</evidence>
<gene>
    <name evidence="2" type="ORF">V8G54_031192</name>
</gene>
<keyword evidence="3" id="KW-1185">Reference proteome</keyword>
<reference evidence="2 3" key="1">
    <citation type="journal article" date="2023" name="Life. Sci Alliance">
        <title>Evolutionary insights into 3D genome organization and epigenetic landscape of Vigna mungo.</title>
        <authorList>
            <person name="Junaid A."/>
            <person name="Singh B."/>
            <person name="Bhatia S."/>
        </authorList>
    </citation>
    <scope>NUCLEOTIDE SEQUENCE [LARGE SCALE GENOMIC DNA]</scope>
    <source>
        <strain evidence="2">Urdbean</strain>
    </source>
</reference>
<dbReference type="AlphaFoldDB" id="A0AAQ3RLY5"/>
<sequence length="105" mass="12042">MFYLLKNLGWIMLNFLLGFGPPYDIRTLRLMAGFTYYQIFGVPVVLNCFLLLYFNLSKCHVANKILHVPAVHGSASYIKQPWKDLSDNYNALVGSLIVTGYLMQF</sequence>
<organism evidence="2 3">
    <name type="scientific">Vigna mungo</name>
    <name type="common">Black gram</name>
    <name type="synonym">Phaseolus mungo</name>
    <dbReference type="NCBI Taxonomy" id="3915"/>
    <lineage>
        <taxon>Eukaryota</taxon>
        <taxon>Viridiplantae</taxon>
        <taxon>Streptophyta</taxon>
        <taxon>Embryophyta</taxon>
        <taxon>Tracheophyta</taxon>
        <taxon>Spermatophyta</taxon>
        <taxon>Magnoliopsida</taxon>
        <taxon>eudicotyledons</taxon>
        <taxon>Gunneridae</taxon>
        <taxon>Pentapetalae</taxon>
        <taxon>rosids</taxon>
        <taxon>fabids</taxon>
        <taxon>Fabales</taxon>
        <taxon>Fabaceae</taxon>
        <taxon>Papilionoideae</taxon>
        <taxon>50 kb inversion clade</taxon>
        <taxon>NPAAA clade</taxon>
        <taxon>indigoferoid/millettioid clade</taxon>
        <taxon>Phaseoleae</taxon>
        <taxon>Vigna</taxon>
    </lineage>
</organism>
<evidence type="ECO:0000256" key="1">
    <source>
        <dbReference type="SAM" id="Phobius"/>
    </source>
</evidence>
<protein>
    <submittedName>
        <fullName evidence="2">Uncharacterized protein</fullName>
    </submittedName>
</protein>
<accession>A0AAQ3RLY5</accession>
<name>A0AAQ3RLY5_VIGMU</name>
<keyword evidence="1" id="KW-0812">Transmembrane</keyword>
<dbReference type="Proteomes" id="UP001374535">
    <property type="component" value="Chromosome 9"/>
</dbReference>
<feature type="transmembrane region" description="Helical" evidence="1">
    <location>
        <begin position="7"/>
        <end position="23"/>
    </location>
</feature>
<proteinExistence type="predicted"/>
<keyword evidence="1" id="KW-0472">Membrane</keyword>
<feature type="transmembrane region" description="Helical" evidence="1">
    <location>
        <begin position="35"/>
        <end position="56"/>
    </location>
</feature>